<evidence type="ECO:0000256" key="6">
    <source>
        <dbReference type="SAM" id="Phobius"/>
    </source>
</evidence>
<dbReference type="Pfam" id="PF05978">
    <property type="entry name" value="UNC-93"/>
    <property type="match status" value="1"/>
</dbReference>
<organism evidence="7 8">
    <name type="scientific">Caenorhabditis bovis</name>
    <dbReference type="NCBI Taxonomy" id="2654633"/>
    <lineage>
        <taxon>Eukaryota</taxon>
        <taxon>Metazoa</taxon>
        <taxon>Ecdysozoa</taxon>
        <taxon>Nematoda</taxon>
        <taxon>Chromadorea</taxon>
        <taxon>Rhabditida</taxon>
        <taxon>Rhabditina</taxon>
        <taxon>Rhabditomorpha</taxon>
        <taxon>Rhabditoidea</taxon>
        <taxon>Rhabditidae</taxon>
        <taxon>Peloderinae</taxon>
        <taxon>Caenorhabditis</taxon>
    </lineage>
</organism>
<feature type="transmembrane region" description="Helical" evidence="6">
    <location>
        <begin position="266"/>
        <end position="286"/>
    </location>
</feature>
<dbReference type="PANTHER" id="PTHR23294:SF8">
    <property type="entry name" value="UNC93-LIKE PROTEIN MFSD11"/>
    <property type="match status" value="1"/>
</dbReference>
<dbReference type="SUPFAM" id="SSF103473">
    <property type="entry name" value="MFS general substrate transporter"/>
    <property type="match status" value="1"/>
</dbReference>
<feature type="transmembrane region" description="Helical" evidence="6">
    <location>
        <begin position="141"/>
        <end position="161"/>
    </location>
</feature>
<evidence type="ECO:0000256" key="2">
    <source>
        <dbReference type="ARBA" id="ARBA00009172"/>
    </source>
</evidence>
<feature type="transmembrane region" description="Helical" evidence="6">
    <location>
        <begin position="173"/>
        <end position="197"/>
    </location>
</feature>
<keyword evidence="4 6" id="KW-1133">Transmembrane helix</keyword>
<evidence type="ECO:0000313" key="7">
    <source>
        <dbReference type="EMBL" id="CAB3405197.1"/>
    </source>
</evidence>
<feature type="transmembrane region" description="Helical" evidence="6">
    <location>
        <begin position="298"/>
        <end position="318"/>
    </location>
</feature>
<evidence type="ECO:0000256" key="3">
    <source>
        <dbReference type="ARBA" id="ARBA00022692"/>
    </source>
</evidence>
<dbReference type="AlphaFoldDB" id="A0A8S1EZJ8"/>
<comment type="similarity">
    <text evidence="2">Belongs to the unc-93 family.</text>
</comment>
<evidence type="ECO:0000256" key="5">
    <source>
        <dbReference type="ARBA" id="ARBA00023136"/>
    </source>
</evidence>
<dbReference type="EMBL" id="CADEPM010000004">
    <property type="protein sequence ID" value="CAB3405197.1"/>
    <property type="molecule type" value="Genomic_DNA"/>
</dbReference>
<sequence>MTLDKGTLNVIQLSISFMLQFFAYMSQEFIQEPLIESESRNGANIDKHAGYNSFAILYFFFTISCLIVTPLVEKLTAKWSIAFGLLAYIVFQIGFIHLNVYYLYITSAFLGVGGAFLWIAQGKYLTENCTGKTIERNTAMMWVIFKLSLLAGGVFLYFMFRHQTLSDVVENRMIVYLCLIFASISTVAAINIMLLPAPAYPPEKRQRETIAQTLKSTFKIMATMRMSLLAVLFVYAGFSRSFWIAIYPTCIKFTTRLGENTTKLLALSGIATGVGQTAAGVLFSIIGKHARVVGKDIIVLFASVLHVAVFVLIYLHFPDEAPLHPTESRGILEPNVEISLICSALLGFGDAIVQTQIYSYLVDGYSSESSHAFALFKFYSGASSTIAFYLSQFFTLPMHLILYTICAIMSSISAIIAQRCYFYKFRHFYQDKVKPDAIHIEISENGSVIKK</sequence>
<dbReference type="InterPro" id="IPR010291">
    <property type="entry name" value="Ion_channel_UNC-93"/>
</dbReference>
<feature type="transmembrane region" description="Helical" evidence="6">
    <location>
        <begin position="226"/>
        <end position="246"/>
    </location>
</feature>
<dbReference type="Proteomes" id="UP000494206">
    <property type="component" value="Unassembled WGS sequence"/>
</dbReference>
<comment type="subcellular location">
    <subcellularLocation>
        <location evidence="1">Membrane</location>
        <topology evidence="1">Multi-pass membrane protein</topology>
    </subcellularLocation>
</comment>
<keyword evidence="5 6" id="KW-0472">Membrane</keyword>
<feature type="transmembrane region" description="Helical" evidence="6">
    <location>
        <begin position="54"/>
        <end position="72"/>
    </location>
</feature>
<evidence type="ECO:0000256" key="1">
    <source>
        <dbReference type="ARBA" id="ARBA00004141"/>
    </source>
</evidence>
<dbReference type="InterPro" id="IPR051617">
    <property type="entry name" value="UNC-93-like_regulator"/>
</dbReference>
<keyword evidence="3 6" id="KW-0812">Transmembrane</keyword>
<reference evidence="7 8" key="1">
    <citation type="submission" date="2020-04" db="EMBL/GenBank/DDBJ databases">
        <authorList>
            <person name="Laetsch R D."/>
            <person name="Stevens L."/>
            <person name="Kumar S."/>
            <person name="Blaxter L. M."/>
        </authorList>
    </citation>
    <scope>NUCLEOTIDE SEQUENCE [LARGE SCALE GENOMIC DNA]</scope>
</reference>
<gene>
    <name evidence="7" type="ORF">CBOVIS_LOCUS7422</name>
</gene>
<feature type="transmembrane region" description="Helical" evidence="6">
    <location>
        <begin position="7"/>
        <end position="25"/>
    </location>
</feature>
<dbReference type="GO" id="GO:0016020">
    <property type="term" value="C:membrane"/>
    <property type="evidence" value="ECO:0007669"/>
    <property type="project" value="UniProtKB-SubCell"/>
</dbReference>
<accession>A0A8S1EZJ8</accession>
<evidence type="ECO:0000313" key="8">
    <source>
        <dbReference type="Proteomes" id="UP000494206"/>
    </source>
</evidence>
<dbReference type="Gene3D" id="1.20.1250.20">
    <property type="entry name" value="MFS general substrate transporter like domains"/>
    <property type="match status" value="1"/>
</dbReference>
<dbReference type="PANTHER" id="PTHR23294">
    <property type="entry name" value="ET TRANSLATION PRODUCT-RELATED"/>
    <property type="match status" value="1"/>
</dbReference>
<protein>
    <recommendedName>
        <fullName evidence="9">UNC93-like protein MFSD11</fullName>
    </recommendedName>
</protein>
<feature type="transmembrane region" description="Helical" evidence="6">
    <location>
        <begin position="101"/>
        <end position="120"/>
    </location>
</feature>
<dbReference type="OrthoDB" id="196103at2759"/>
<keyword evidence="8" id="KW-1185">Reference proteome</keyword>
<proteinExistence type="inferred from homology"/>
<comment type="caution">
    <text evidence="7">The sequence shown here is derived from an EMBL/GenBank/DDBJ whole genome shotgun (WGS) entry which is preliminary data.</text>
</comment>
<name>A0A8S1EZJ8_9PELO</name>
<feature type="transmembrane region" description="Helical" evidence="6">
    <location>
        <begin position="400"/>
        <end position="422"/>
    </location>
</feature>
<evidence type="ECO:0000256" key="4">
    <source>
        <dbReference type="ARBA" id="ARBA00022989"/>
    </source>
</evidence>
<feature type="transmembrane region" description="Helical" evidence="6">
    <location>
        <begin position="79"/>
        <end position="95"/>
    </location>
</feature>
<dbReference type="InterPro" id="IPR036259">
    <property type="entry name" value="MFS_trans_sf"/>
</dbReference>
<evidence type="ECO:0008006" key="9">
    <source>
        <dbReference type="Google" id="ProtNLM"/>
    </source>
</evidence>